<evidence type="ECO:0000256" key="9">
    <source>
        <dbReference type="ARBA" id="ARBA00023270"/>
    </source>
</evidence>
<organism evidence="11 12">
    <name type="scientific">Scytonema millei VB511283</name>
    <dbReference type="NCBI Taxonomy" id="1245923"/>
    <lineage>
        <taxon>Bacteria</taxon>
        <taxon>Bacillati</taxon>
        <taxon>Cyanobacteriota</taxon>
        <taxon>Cyanophyceae</taxon>
        <taxon>Nostocales</taxon>
        <taxon>Scytonemataceae</taxon>
        <taxon>Scytonema</taxon>
    </lineage>
</organism>
<evidence type="ECO:0000256" key="1">
    <source>
        <dbReference type="ARBA" id="ARBA00001928"/>
    </source>
</evidence>
<keyword evidence="7" id="KW-0865">Zymogen</keyword>
<proteinExistence type="predicted"/>
<dbReference type="InterPro" id="IPR017716">
    <property type="entry name" value="S-AdoMet_deCOase_pro-enz"/>
</dbReference>
<keyword evidence="5" id="KW-0745">Spermidine biosynthesis</keyword>
<dbReference type="PANTHER" id="PTHR33866">
    <property type="entry name" value="S-ADENOSYLMETHIONINE DECARBOXYLASE PROENZYME"/>
    <property type="match status" value="1"/>
</dbReference>
<dbReference type="Proteomes" id="UP000031532">
    <property type="component" value="Unassembled WGS sequence"/>
</dbReference>
<dbReference type="GO" id="GO:0008295">
    <property type="term" value="P:spermidine biosynthetic process"/>
    <property type="evidence" value="ECO:0007669"/>
    <property type="project" value="UniProtKB-KW"/>
</dbReference>
<dbReference type="GO" id="GO:0005829">
    <property type="term" value="C:cytosol"/>
    <property type="evidence" value="ECO:0007669"/>
    <property type="project" value="TreeGrafter"/>
</dbReference>
<keyword evidence="6" id="KW-0620">Polyamine biosynthesis</keyword>
<comment type="caution">
    <text evidence="11">The sequence shown here is derived from an EMBL/GenBank/DDBJ whole genome shotgun (WGS) entry which is preliminary data.</text>
</comment>
<dbReference type="Gene3D" id="3.60.90.10">
    <property type="entry name" value="S-adenosylmethionine decarboxylase"/>
    <property type="match status" value="1"/>
</dbReference>
<protein>
    <submittedName>
        <fullName evidence="11">Adenosylmethionine decarboxylase</fullName>
        <ecNumber evidence="11">4.1.1.50</ecNumber>
    </submittedName>
</protein>
<evidence type="ECO:0000313" key="12">
    <source>
        <dbReference type="Proteomes" id="UP000031532"/>
    </source>
</evidence>
<keyword evidence="8 11" id="KW-0456">Lyase</keyword>
<dbReference type="Pfam" id="PF02675">
    <property type="entry name" value="AdoMet_dc"/>
    <property type="match status" value="1"/>
</dbReference>
<evidence type="ECO:0000256" key="2">
    <source>
        <dbReference type="ARBA" id="ARBA00022691"/>
    </source>
</evidence>
<keyword evidence="3" id="KW-0210">Decarboxylase</keyword>
<evidence type="ECO:0000256" key="5">
    <source>
        <dbReference type="ARBA" id="ARBA00023066"/>
    </source>
</evidence>
<evidence type="ECO:0000256" key="10">
    <source>
        <dbReference type="ARBA" id="ARBA00023317"/>
    </source>
</evidence>
<sequence>MEKRFDFYGRHLLLNFSGCEADMDDLEQIERDMVRAVSAVGATIVAHLKHKFEPCGVSVVLMLSESHASIHTYPEYRACFLDIFTCGDLDVVPFGEVLEKLWRPKWVSKQLHERADPAIVQVSQLPLMLRK</sequence>
<dbReference type="NCBIfam" id="TIGR03330">
    <property type="entry name" value="SAM_DCase_Bsu"/>
    <property type="match status" value="1"/>
</dbReference>
<gene>
    <name evidence="11" type="primary">speD</name>
    <name evidence="11" type="ORF">QH73_0020750</name>
</gene>
<dbReference type="InterPro" id="IPR003826">
    <property type="entry name" value="AdoMetDC_fam_prok"/>
</dbReference>
<reference evidence="11 12" key="1">
    <citation type="journal article" date="2015" name="Genome Announc.">
        <title>Draft Genome Sequence of the Terrestrial Cyanobacterium Scytonema millei VB511283, Isolated from Eastern India.</title>
        <authorList>
            <person name="Sen D."/>
            <person name="Chandrababunaidu M.M."/>
            <person name="Singh D."/>
            <person name="Sanghi N."/>
            <person name="Ghorai A."/>
            <person name="Mishra G.P."/>
            <person name="Madduluri M."/>
            <person name="Adhikary S.P."/>
            <person name="Tripathy S."/>
        </authorList>
    </citation>
    <scope>NUCLEOTIDE SEQUENCE [LARGE SCALE GENOMIC DNA]</scope>
    <source>
        <strain evidence="11 12">VB511283</strain>
    </source>
</reference>
<dbReference type="PANTHER" id="PTHR33866:SF2">
    <property type="entry name" value="S-ADENOSYLMETHIONINE DECARBOXYLASE PROENZYME"/>
    <property type="match status" value="1"/>
</dbReference>
<dbReference type="InterPro" id="IPR016067">
    <property type="entry name" value="S-AdoMet_deCO2ase_core"/>
</dbReference>
<dbReference type="SUPFAM" id="SSF56276">
    <property type="entry name" value="S-adenosylmethionine decarboxylase"/>
    <property type="match status" value="1"/>
</dbReference>
<evidence type="ECO:0000313" key="11">
    <source>
        <dbReference type="EMBL" id="NHC37033.1"/>
    </source>
</evidence>
<dbReference type="RefSeq" id="WP_039713963.1">
    <property type="nucleotide sequence ID" value="NZ_JTJC03000006.1"/>
</dbReference>
<dbReference type="AlphaFoldDB" id="A0A9X5I5Y7"/>
<keyword evidence="9" id="KW-0704">Schiff base</keyword>
<keyword evidence="4" id="KW-0068">Autocatalytic cleavage</keyword>
<dbReference type="GO" id="GO:0004014">
    <property type="term" value="F:adenosylmethionine decarboxylase activity"/>
    <property type="evidence" value="ECO:0007669"/>
    <property type="project" value="UniProtKB-EC"/>
</dbReference>
<accession>A0A9X5I5Y7</accession>
<keyword evidence="12" id="KW-1185">Reference proteome</keyword>
<dbReference type="OrthoDB" id="9793120at2"/>
<keyword evidence="10" id="KW-0670">Pyruvate</keyword>
<evidence type="ECO:0000256" key="6">
    <source>
        <dbReference type="ARBA" id="ARBA00023115"/>
    </source>
</evidence>
<dbReference type="EC" id="4.1.1.50" evidence="11"/>
<dbReference type="EMBL" id="JTJC03000006">
    <property type="protein sequence ID" value="NHC37033.1"/>
    <property type="molecule type" value="Genomic_DNA"/>
</dbReference>
<evidence type="ECO:0000256" key="7">
    <source>
        <dbReference type="ARBA" id="ARBA00023145"/>
    </source>
</evidence>
<evidence type="ECO:0000256" key="3">
    <source>
        <dbReference type="ARBA" id="ARBA00022793"/>
    </source>
</evidence>
<evidence type="ECO:0000256" key="4">
    <source>
        <dbReference type="ARBA" id="ARBA00022813"/>
    </source>
</evidence>
<evidence type="ECO:0000256" key="8">
    <source>
        <dbReference type="ARBA" id="ARBA00023239"/>
    </source>
</evidence>
<keyword evidence="2" id="KW-0949">S-adenosyl-L-methionine</keyword>
<name>A0A9X5I5Y7_9CYAN</name>
<comment type="cofactor">
    <cofactor evidence="1">
        <name>pyruvate</name>
        <dbReference type="ChEBI" id="CHEBI:15361"/>
    </cofactor>
</comment>